<keyword evidence="1" id="KW-0472">Membrane</keyword>
<dbReference type="EMBL" id="BK015962">
    <property type="protein sequence ID" value="DAF87506.1"/>
    <property type="molecule type" value="Genomic_DNA"/>
</dbReference>
<keyword evidence="1" id="KW-0812">Transmembrane</keyword>
<proteinExistence type="predicted"/>
<protein>
    <submittedName>
        <fullName evidence="2">Uncharacterized protein</fullName>
    </submittedName>
</protein>
<organism evidence="2">
    <name type="scientific">Siphoviridae sp. ctnPP24</name>
    <dbReference type="NCBI Taxonomy" id="2825662"/>
    <lineage>
        <taxon>Viruses</taxon>
        <taxon>Duplodnaviria</taxon>
        <taxon>Heunggongvirae</taxon>
        <taxon>Uroviricota</taxon>
        <taxon>Caudoviricetes</taxon>
    </lineage>
</organism>
<accession>A0A8S5TZ96</accession>
<keyword evidence="1" id="KW-1133">Transmembrane helix</keyword>
<evidence type="ECO:0000313" key="2">
    <source>
        <dbReference type="EMBL" id="DAF87506.1"/>
    </source>
</evidence>
<sequence length="34" mass="3708">MKSAESFAIIYTKLTIAPFPVGLGAILNQKTPMR</sequence>
<name>A0A8S5TZ96_9CAUD</name>
<feature type="transmembrane region" description="Helical" evidence="1">
    <location>
        <begin position="6"/>
        <end position="27"/>
    </location>
</feature>
<reference evidence="2" key="1">
    <citation type="journal article" date="2021" name="Proc. Natl. Acad. Sci. U.S.A.">
        <title>A Catalog of Tens of Thousands of Viruses from Human Metagenomes Reveals Hidden Associations with Chronic Diseases.</title>
        <authorList>
            <person name="Tisza M.J."/>
            <person name="Buck C.B."/>
        </authorList>
    </citation>
    <scope>NUCLEOTIDE SEQUENCE</scope>
    <source>
        <strain evidence="2">CtnPP24</strain>
    </source>
</reference>
<evidence type="ECO:0000256" key="1">
    <source>
        <dbReference type="SAM" id="Phobius"/>
    </source>
</evidence>